<accession>A0A914BMG9</accession>
<feature type="binding site" evidence="10">
    <location>
        <position position="248"/>
    </location>
    <ligand>
        <name>FMN</name>
        <dbReference type="ChEBI" id="CHEBI:58210"/>
    </ligand>
</feature>
<dbReference type="SUPFAM" id="SSF51395">
    <property type="entry name" value="FMN-linked oxidoreductases"/>
    <property type="match status" value="1"/>
</dbReference>
<feature type="binding site" evidence="10">
    <location>
        <position position="123"/>
    </location>
    <ligand>
        <name>glyoxylate</name>
        <dbReference type="ChEBI" id="CHEBI:36655"/>
    </ligand>
</feature>
<reference evidence="12" key="1">
    <citation type="submission" date="2022-11" db="UniProtKB">
        <authorList>
            <consortium name="EnsemblMetazoa"/>
        </authorList>
    </citation>
    <scope>IDENTIFICATION</scope>
</reference>
<feature type="binding site" evidence="10">
    <location>
        <position position="158"/>
    </location>
    <ligand>
        <name>FMN</name>
        <dbReference type="ChEBI" id="CHEBI:58210"/>
    </ligand>
</feature>
<protein>
    <recommendedName>
        <fullName evidence="2">(S)-2-hydroxy-acid oxidase</fullName>
        <ecNumber evidence="2">1.1.3.15</ecNumber>
    </recommendedName>
</protein>
<dbReference type="GeneID" id="119745297"/>
<dbReference type="EC" id="1.1.3.15" evidence="2"/>
<evidence type="ECO:0000256" key="5">
    <source>
        <dbReference type="ARBA" id="ARBA00023002"/>
    </source>
</evidence>
<name>A0A914BMG9_PATMI</name>
<comment type="similarity">
    <text evidence="6">Belongs to the FMN-dependent alpha-hydroxy acid dehydrogenase family.</text>
</comment>
<keyword evidence="5" id="KW-0560">Oxidoreductase</keyword>
<evidence type="ECO:0000313" key="13">
    <source>
        <dbReference type="Proteomes" id="UP000887568"/>
    </source>
</evidence>
<keyword evidence="13" id="KW-1185">Reference proteome</keyword>
<organism evidence="12 13">
    <name type="scientific">Patiria miniata</name>
    <name type="common">Bat star</name>
    <name type="synonym">Asterina miniata</name>
    <dbReference type="NCBI Taxonomy" id="46514"/>
    <lineage>
        <taxon>Eukaryota</taxon>
        <taxon>Metazoa</taxon>
        <taxon>Echinodermata</taxon>
        <taxon>Eleutherozoa</taxon>
        <taxon>Asterozoa</taxon>
        <taxon>Asteroidea</taxon>
        <taxon>Valvatacea</taxon>
        <taxon>Valvatida</taxon>
        <taxon>Asterinidae</taxon>
        <taxon>Patiria</taxon>
    </lineage>
</organism>
<feature type="binding site" evidence="10">
    <location>
        <begin position="282"/>
        <end position="286"/>
    </location>
    <ligand>
        <name>FMN</name>
        <dbReference type="ChEBI" id="CHEBI:58210"/>
    </ligand>
</feature>
<sequence>MHYHKDAKLFNNKFWVGYFFSQSSSVEAEGRRHYFRYRLRPKLLRDVSKRDVRTSILGQEIAFPIAVSPTAMQRMAHPEGEVATARAATSLGTGVILSSWSTSSIEEVAAGCSPNGPRWFQLYVYKDRDVVRDLVRRAEKEGYTALFVTVDTPILGRRLADVRNKFALPSHLRLANFSTKQQHSSGVKSMQDSGLAAYVASLIDPSLNWEHIEWLKSITSMPIVLKGILTAEDAKLAVQHNVDGIMVSNHGARQLDGVLATIDALPEVVEAVRGSNVEVYLDGGVRSGTDVFKAIALGARAVFIGRPSLWGLAYDGEAGVRKVLELIRDEFSLSMALSGCTSIADITPDLIQKDRFLVMAKM</sequence>
<dbReference type="InterPro" id="IPR037396">
    <property type="entry name" value="FMN_HAD"/>
</dbReference>
<dbReference type="GO" id="GO:0005777">
    <property type="term" value="C:peroxisome"/>
    <property type="evidence" value="ECO:0007669"/>
    <property type="project" value="UniProtKB-ARBA"/>
</dbReference>
<comment type="catalytic activity">
    <reaction evidence="7">
        <text>a (2S)-2-hydroxycarboxylate + O2 = a 2-oxocarboxylate + H2O2</text>
        <dbReference type="Rhea" id="RHEA:16789"/>
        <dbReference type="ChEBI" id="CHEBI:15379"/>
        <dbReference type="ChEBI" id="CHEBI:16240"/>
        <dbReference type="ChEBI" id="CHEBI:35179"/>
        <dbReference type="ChEBI" id="CHEBI:58123"/>
        <dbReference type="EC" id="1.1.3.15"/>
    </reaction>
    <physiologicalReaction direction="left-to-right" evidence="7">
        <dbReference type="Rhea" id="RHEA:16790"/>
    </physiologicalReaction>
</comment>
<dbReference type="CTD" id="54363"/>
<dbReference type="FunFam" id="3.20.20.70:FF:000056">
    <property type="entry name" value="hydroxyacid oxidase 2"/>
    <property type="match status" value="1"/>
</dbReference>
<feature type="binding site" evidence="10">
    <location>
        <position position="250"/>
    </location>
    <ligand>
        <name>glyoxylate</name>
        <dbReference type="ChEBI" id="CHEBI:36655"/>
    </ligand>
</feature>
<feature type="binding site" evidence="10">
    <location>
        <position position="226"/>
    </location>
    <ligand>
        <name>FMN</name>
        <dbReference type="ChEBI" id="CHEBI:58210"/>
    </ligand>
</feature>
<proteinExistence type="inferred from homology"/>
<dbReference type="GO" id="GO:0003973">
    <property type="term" value="F:(S)-2-hydroxy-acid oxidase activity"/>
    <property type="evidence" value="ECO:0007669"/>
    <property type="project" value="UniProtKB-EC"/>
</dbReference>
<dbReference type="Gene3D" id="3.20.20.70">
    <property type="entry name" value="Aldolase class I"/>
    <property type="match status" value="1"/>
</dbReference>
<evidence type="ECO:0000256" key="1">
    <source>
        <dbReference type="ARBA" id="ARBA00001917"/>
    </source>
</evidence>
<evidence type="ECO:0000256" key="7">
    <source>
        <dbReference type="ARBA" id="ARBA00029325"/>
    </source>
</evidence>
<dbReference type="Proteomes" id="UP000887568">
    <property type="component" value="Unplaced"/>
</dbReference>
<comment type="cofactor">
    <cofactor evidence="1">
        <name>FMN</name>
        <dbReference type="ChEBI" id="CHEBI:58210"/>
    </cofactor>
</comment>
<feature type="binding site" evidence="10">
    <location>
        <position position="149"/>
    </location>
    <ligand>
        <name>FMN</name>
        <dbReference type="ChEBI" id="CHEBI:58210"/>
    </ligand>
</feature>
<dbReference type="InterPro" id="IPR013785">
    <property type="entry name" value="Aldolase_TIM"/>
</dbReference>
<evidence type="ECO:0000256" key="3">
    <source>
        <dbReference type="ARBA" id="ARBA00022630"/>
    </source>
</evidence>
<dbReference type="PROSITE" id="PS00557">
    <property type="entry name" value="FMN_HYDROXY_ACID_DH_1"/>
    <property type="match status" value="1"/>
</dbReference>
<evidence type="ECO:0000259" key="11">
    <source>
        <dbReference type="PROSITE" id="PS51349"/>
    </source>
</evidence>
<feature type="binding site" evidence="10">
    <location>
        <begin position="69"/>
        <end position="71"/>
    </location>
    <ligand>
        <name>FMN</name>
        <dbReference type="ChEBI" id="CHEBI:58210"/>
    </ligand>
</feature>
<feature type="binding site" evidence="10">
    <location>
        <position position="121"/>
    </location>
    <ligand>
        <name>FMN</name>
        <dbReference type="ChEBI" id="CHEBI:58210"/>
    </ligand>
</feature>
<dbReference type="Pfam" id="PF01070">
    <property type="entry name" value="FMN_dh"/>
    <property type="match status" value="1"/>
</dbReference>
<dbReference type="InterPro" id="IPR012133">
    <property type="entry name" value="Alpha-hydoxy_acid_DH_FMN"/>
</dbReference>
<dbReference type="RefSeq" id="XP_038077483.1">
    <property type="nucleotide sequence ID" value="XM_038221555.1"/>
</dbReference>
<dbReference type="OrthoDB" id="25826at2759"/>
<feature type="binding site" evidence="10">
    <location>
        <begin position="305"/>
        <end position="306"/>
    </location>
    <ligand>
        <name>FMN</name>
        <dbReference type="ChEBI" id="CHEBI:58210"/>
    </ligand>
</feature>
<feature type="active site" description="Proton acceptor" evidence="9">
    <location>
        <position position="250"/>
    </location>
</feature>
<dbReference type="InterPro" id="IPR008259">
    <property type="entry name" value="FMN_hydac_DH_AS"/>
</dbReference>
<evidence type="ECO:0000256" key="6">
    <source>
        <dbReference type="ARBA" id="ARBA00024042"/>
    </source>
</evidence>
<feature type="binding site" evidence="10">
    <location>
        <position position="98"/>
    </location>
    <ligand>
        <name>FMN</name>
        <dbReference type="ChEBI" id="CHEBI:58210"/>
    </ligand>
</feature>
<evidence type="ECO:0000256" key="2">
    <source>
        <dbReference type="ARBA" id="ARBA00013087"/>
    </source>
</evidence>
<evidence type="ECO:0000256" key="8">
    <source>
        <dbReference type="ARBA" id="ARBA00029327"/>
    </source>
</evidence>
<dbReference type="PANTHER" id="PTHR10578:SF107">
    <property type="entry name" value="2-HYDROXYACID OXIDASE 1"/>
    <property type="match status" value="1"/>
</dbReference>
<dbReference type="InterPro" id="IPR000262">
    <property type="entry name" value="FMN-dep_DH"/>
</dbReference>
<feature type="binding site" evidence="10">
    <location>
        <position position="253"/>
    </location>
    <ligand>
        <name>glyoxylate</name>
        <dbReference type="ChEBI" id="CHEBI:36655"/>
    </ligand>
</feature>
<dbReference type="GO" id="GO:0010181">
    <property type="term" value="F:FMN binding"/>
    <property type="evidence" value="ECO:0007669"/>
    <property type="project" value="InterPro"/>
</dbReference>
<dbReference type="CDD" id="cd02809">
    <property type="entry name" value="alpha_hydroxyacid_oxid_FMN"/>
    <property type="match status" value="1"/>
</dbReference>
<dbReference type="EnsemblMetazoa" id="XM_038221555.1">
    <property type="protein sequence ID" value="XP_038077483.1"/>
    <property type="gene ID" value="LOC119745297"/>
</dbReference>
<comment type="catalytic activity">
    <reaction evidence="8">
        <text>2-hydroxyoctanoate + O2 = 2-oxooctanoate + H2O2</text>
        <dbReference type="Rhea" id="RHEA:67940"/>
        <dbReference type="ChEBI" id="CHEBI:15379"/>
        <dbReference type="ChEBI" id="CHEBI:16240"/>
        <dbReference type="ChEBI" id="CHEBI:133514"/>
        <dbReference type="ChEBI" id="CHEBI:176689"/>
    </reaction>
    <physiologicalReaction direction="left-to-right" evidence="8">
        <dbReference type="Rhea" id="RHEA:67941"/>
    </physiologicalReaction>
</comment>
<keyword evidence="4 10" id="KW-0288">FMN</keyword>
<evidence type="ECO:0000313" key="12">
    <source>
        <dbReference type="EnsemblMetazoa" id="XP_038077483.1"/>
    </source>
</evidence>
<evidence type="ECO:0000256" key="4">
    <source>
        <dbReference type="ARBA" id="ARBA00022643"/>
    </source>
</evidence>
<feature type="domain" description="FMN hydroxy acid dehydrogenase" evidence="11">
    <location>
        <begin position="1"/>
        <end position="356"/>
    </location>
</feature>
<keyword evidence="3 10" id="KW-0285">Flavoprotein</keyword>
<evidence type="ECO:0000256" key="9">
    <source>
        <dbReference type="PIRSR" id="PIRSR000138-1"/>
    </source>
</evidence>
<dbReference type="PANTHER" id="PTHR10578">
    <property type="entry name" value="S -2-HYDROXY-ACID OXIDASE-RELATED"/>
    <property type="match status" value="1"/>
</dbReference>
<dbReference type="PROSITE" id="PS51349">
    <property type="entry name" value="FMN_HYDROXY_ACID_DH_2"/>
    <property type="match status" value="1"/>
</dbReference>
<dbReference type="AlphaFoldDB" id="A0A914BMG9"/>
<evidence type="ECO:0000256" key="10">
    <source>
        <dbReference type="PIRSR" id="PIRSR000138-2"/>
    </source>
</evidence>
<dbReference type="PIRSF" id="PIRSF000138">
    <property type="entry name" value="Al-hdrx_acd_dh"/>
    <property type="match status" value="1"/>
</dbReference>
<dbReference type="OMA" id="AGMSNTH"/>